<dbReference type="PANTHER" id="PTHR36565">
    <property type="entry name" value="UPF0332 PROTEIN TM_1000"/>
    <property type="match status" value="1"/>
</dbReference>
<dbReference type="Pfam" id="PF05168">
    <property type="entry name" value="HEPN"/>
    <property type="match status" value="1"/>
</dbReference>
<dbReference type="InterPro" id="IPR052226">
    <property type="entry name" value="UPF0332_toxin"/>
</dbReference>
<evidence type="ECO:0000313" key="3">
    <source>
        <dbReference type="EMBL" id="MCF2501151.1"/>
    </source>
</evidence>
<comment type="caution">
    <text evidence="3">The sequence shown here is derived from an EMBL/GenBank/DDBJ whole genome shotgun (WGS) entry which is preliminary data.</text>
</comment>
<dbReference type="AlphaFoldDB" id="A0A9X1QGM7"/>
<organism evidence="3 4">
    <name type="scientific">Dyadobacter chenhuakuii</name>
    <dbReference type="NCBI Taxonomy" id="2909339"/>
    <lineage>
        <taxon>Bacteria</taxon>
        <taxon>Pseudomonadati</taxon>
        <taxon>Bacteroidota</taxon>
        <taxon>Cytophagia</taxon>
        <taxon>Cytophagales</taxon>
        <taxon>Spirosomataceae</taxon>
        <taxon>Dyadobacter</taxon>
    </lineage>
</organism>
<gene>
    <name evidence="3" type="ORF">L0661_22705</name>
</gene>
<dbReference type="PANTHER" id="PTHR36565:SF1">
    <property type="entry name" value="UPF0332 PROTEIN TM_1000"/>
    <property type="match status" value="1"/>
</dbReference>
<evidence type="ECO:0000256" key="1">
    <source>
        <dbReference type="ARBA" id="ARBA00038248"/>
    </source>
</evidence>
<feature type="domain" description="HEPN" evidence="2">
    <location>
        <begin position="9"/>
        <end position="118"/>
    </location>
</feature>
<dbReference type="RefSeq" id="WP_235160511.1">
    <property type="nucleotide sequence ID" value="NZ_JAKFFV010000016.1"/>
</dbReference>
<proteinExistence type="inferred from homology"/>
<evidence type="ECO:0000313" key="4">
    <source>
        <dbReference type="Proteomes" id="UP001139411"/>
    </source>
</evidence>
<protein>
    <submittedName>
        <fullName evidence="3">HEPN domain-containing protein</fullName>
    </submittedName>
</protein>
<accession>A0A9X1QGM7</accession>
<dbReference type="Proteomes" id="UP001139411">
    <property type="component" value="Unassembled WGS sequence"/>
</dbReference>
<evidence type="ECO:0000259" key="2">
    <source>
        <dbReference type="Pfam" id="PF05168"/>
    </source>
</evidence>
<dbReference type="InterPro" id="IPR007842">
    <property type="entry name" value="HEPN_dom"/>
</dbReference>
<dbReference type="Gene3D" id="1.20.120.330">
    <property type="entry name" value="Nucleotidyltransferases domain 2"/>
    <property type="match status" value="1"/>
</dbReference>
<dbReference type="EMBL" id="JAKFFV010000016">
    <property type="protein sequence ID" value="MCF2501151.1"/>
    <property type="molecule type" value="Genomic_DNA"/>
</dbReference>
<comment type="similarity">
    <text evidence="1">Belongs to the UPF0332 family.</text>
</comment>
<sequence length="130" mass="15075">MSEVKLYKIIRKVDECLDTARDSLEGAHFEAVVNRSYYAIFHSIQALLHVQGVETKTHLGAHNKFRELYIKSELMEMSLTDMLQRTSDKRQFGDYDYEEVDGAQAEEALADAEYFTKAAIHYLKQNNHLK</sequence>
<name>A0A9X1QGM7_9BACT</name>
<reference evidence="3" key="1">
    <citation type="submission" date="2022-01" db="EMBL/GenBank/DDBJ databases">
        <title>Novel species in genus Dyadobacter.</title>
        <authorList>
            <person name="Ma C."/>
        </authorList>
    </citation>
    <scope>NUCLEOTIDE SEQUENCE</scope>
    <source>
        <strain evidence="3">CY357</strain>
    </source>
</reference>